<dbReference type="Proteomes" id="UP000225722">
    <property type="component" value="Segment"/>
</dbReference>
<gene>
    <name evidence="1" type="ORF">2AV2_6</name>
</gene>
<proteinExistence type="predicted"/>
<keyword evidence="2" id="KW-1185">Reference proteome</keyword>
<evidence type="ECO:0000313" key="1">
    <source>
        <dbReference type="EMBL" id="ALY07458.1"/>
    </source>
</evidence>
<dbReference type="EMBL" id="KU230356">
    <property type="protein sequence ID" value="ALY07458.1"/>
    <property type="molecule type" value="Genomic_DNA"/>
</dbReference>
<reference evidence="2" key="1">
    <citation type="submission" date="2015-12" db="EMBL/GenBank/DDBJ databases">
        <authorList>
            <person name="Sencilo A."/>
            <person name="Bamford D.H."/>
            <person name="Roine E."/>
        </authorList>
    </citation>
    <scope>NUCLEOTIDE SEQUENCE [LARGE SCALE GENOMIC DNA]</scope>
</reference>
<name>A0A1L2BWP2_9CAUD</name>
<accession>A0A1L2BWP2</accession>
<sequence>MQDVYTKVFNQVNDWMPFNTLDDKGKKVPGIIVILNPHCKTYEVLLPQQYIGTYKKNA</sequence>
<protein>
    <submittedName>
        <fullName evidence="1">Uncharacterized protein</fullName>
    </submittedName>
</protein>
<organism evidence="1 2">
    <name type="scientific">Nodularia phage vB_NpeS-2AV2</name>
    <dbReference type="NCBI Taxonomy" id="1777122"/>
    <lineage>
        <taxon>Viruses</taxon>
        <taxon>Duplodnaviria</taxon>
        <taxon>Heunggongvirae</taxon>
        <taxon>Uroviricota</taxon>
        <taxon>Caudoviricetes</taxon>
        <taxon>Ravarandavirus</taxon>
        <taxon>Ravarandavirus rv2AV2</taxon>
    </lineage>
</organism>
<evidence type="ECO:0000313" key="2">
    <source>
        <dbReference type="Proteomes" id="UP000225722"/>
    </source>
</evidence>